<proteinExistence type="predicted"/>
<dbReference type="EMBL" id="JANDWN010000022">
    <property type="protein sequence ID" value="MCP9600137.1"/>
    <property type="molecule type" value="Genomic_DNA"/>
</dbReference>
<evidence type="ECO:0000313" key="1">
    <source>
        <dbReference type="EMBL" id="MCP9600137.1"/>
    </source>
</evidence>
<comment type="caution">
    <text evidence="2">The sequence shown here is derived from an EMBL/GenBank/DDBJ whole genome shotgun (WGS) entry which is preliminary data.</text>
</comment>
<dbReference type="RefSeq" id="WP_254974266.1">
    <property type="nucleotide sequence ID" value="NZ_JANDWK010000020.1"/>
</dbReference>
<dbReference type="Proteomes" id="UP001209074">
    <property type="component" value="Unassembled WGS sequence"/>
</dbReference>
<accession>A0AAP3B3A4</accession>
<evidence type="ECO:0000313" key="2">
    <source>
        <dbReference type="EMBL" id="MCW4093922.1"/>
    </source>
</evidence>
<reference evidence="1" key="1">
    <citation type="submission" date="2022-07" db="EMBL/GenBank/DDBJ databases">
        <title>Prevotella copri.</title>
        <authorList>
            <person name="Yang C."/>
        </authorList>
    </citation>
    <scope>NUCLEOTIDE SEQUENCE</scope>
    <source>
        <strain evidence="1">HF1476</strain>
    </source>
</reference>
<name>A0AAP3B3A4_9BACT</name>
<dbReference type="AlphaFoldDB" id="A0AAP3B3A4"/>
<organism evidence="2 3">
    <name type="scientific">Segatella copri</name>
    <dbReference type="NCBI Taxonomy" id="165179"/>
    <lineage>
        <taxon>Bacteria</taxon>
        <taxon>Pseudomonadati</taxon>
        <taxon>Bacteroidota</taxon>
        <taxon>Bacteroidia</taxon>
        <taxon>Bacteroidales</taxon>
        <taxon>Prevotellaceae</taxon>
        <taxon>Segatella</taxon>
    </lineage>
</organism>
<reference evidence="2" key="2">
    <citation type="submission" date="2022-11" db="EMBL/GenBank/DDBJ databases">
        <title>Genomic repertoires linked with pathogenic potency of arthritogenic Prevotella copri isolated from the gut of rheumatoid arthritis patients.</title>
        <authorList>
            <person name="Nii T."/>
            <person name="Maeda Y."/>
            <person name="Motooka D."/>
            <person name="Naito M."/>
            <person name="Matsumoto Y."/>
            <person name="Ogawa T."/>
            <person name="Oguro-Igashira E."/>
            <person name="Kishikawa T."/>
            <person name="Yamashita M."/>
            <person name="Koizumi S."/>
            <person name="Kurakawa T."/>
            <person name="Okumura R."/>
            <person name="Kayama H."/>
            <person name="Murakami M."/>
            <person name="Sakaguchi T."/>
            <person name="Das B."/>
            <person name="Nakamura S."/>
            <person name="Okada Y."/>
            <person name="Kumanogoh A."/>
            <person name="Takeda K."/>
        </authorList>
    </citation>
    <scope>NUCLEOTIDE SEQUENCE</scope>
    <source>
        <strain evidence="2">N016-13</strain>
    </source>
</reference>
<sequence length="99" mass="10782">MNEIELKPEGIGSGENIVFVANQFWNVSGSSDDKFNYLIVGTQSGDNYKLYFYNINGGAPDGKPLMKKEGKGKVKCIRFLNTKYSGGGMASTLDCNAND</sequence>
<protein>
    <submittedName>
        <fullName evidence="2">Uncharacterized protein</fullName>
    </submittedName>
</protein>
<dbReference type="Proteomes" id="UP001204486">
    <property type="component" value="Unassembled WGS sequence"/>
</dbReference>
<gene>
    <name evidence="1" type="ORF">NNC55_09245</name>
    <name evidence="2" type="ORF">ONT05_10210</name>
</gene>
<evidence type="ECO:0000313" key="3">
    <source>
        <dbReference type="Proteomes" id="UP001209074"/>
    </source>
</evidence>
<dbReference type="EMBL" id="JAPDUS010000017">
    <property type="protein sequence ID" value="MCW4093922.1"/>
    <property type="molecule type" value="Genomic_DNA"/>
</dbReference>